<dbReference type="Proteomes" id="UP000271705">
    <property type="component" value="Unassembled WGS sequence"/>
</dbReference>
<dbReference type="InterPro" id="IPR051081">
    <property type="entry name" value="HTH_MetalResp_TranReg"/>
</dbReference>
<dbReference type="PROSITE" id="PS50987">
    <property type="entry name" value="HTH_ARSR_2"/>
    <property type="match status" value="1"/>
</dbReference>
<dbReference type="PANTHER" id="PTHR33154">
    <property type="entry name" value="TRANSCRIPTIONAL REGULATOR, ARSR FAMILY"/>
    <property type="match status" value="1"/>
</dbReference>
<dbReference type="PRINTS" id="PR00778">
    <property type="entry name" value="HTHARSR"/>
</dbReference>
<dbReference type="AlphaFoldDB" id="A0A431UP24"/>
<keyword evidence="1" id="KW-0805">Transcription regulation</keyword>
<evidence type="ECO:0000259" key="4">
    <source>
        <dbReference type="PROSITE" id="PS50987"/>
    </source>
</evidence>
<dbReference type="SUPFAM" id="SSF46785">
    <property type="entry name" value="Winged helix' DNA-binding domain"/>
    <property type="match status" value="1"/>
</dbReference>
<evidence type="ECO:0000256" key="2">
    <source>
        <dbReference type="ARBA" id="ARBA00023125"/>
    </source>
</evidence>
<evidence type="ECO:0000256" key="1">
    <source>
        <dbReference type="ARBA" id="ARBA00023015"/>
    </source>
</evidence>
<dbReference type="InterPro" id="IPR011991">
    <property type="entry name" value="ArsR-like_HTH"/>
</dbReference>
<reference evidence="5 6" key="1">
    <citation type="submission" date="2018-12" db="EMBL/GenBank/DDBJ databases">
        <authorList>
            <person name="Kartti S."/>
            <person name="Manni A."/>
            <person name="Chemao El Fihri M.W."/>
            <person name="Laamarti M."/>
            <person name="Temsamani L."/>
            <person name="El Jamali J.E."/>
            <person name="Ouadghiri M."/>
            <person name="Ibrahimi A."/>
            <person name="Filati-Maltouf A."/>
        </authorList>
    </citation>
    <scope>NUCLEOTIDE SEQUENCE [LARGE SCALE GENOMIC DNA]</scope>
    <source>
        <strain evidence="5 6">MDMC339</strain>
    </source>
</reference>
<comment type="caution">
    <text evidence="5">The sequence shown here is derived from an EMBL/GenBank/DDBJ whole genome shotgun (WGS) entry which is preliminary data.</text>
</comment>
<dbReference type="GO" id="GO:0003677">
    <property type="term" value="F:DNA binding"/>
    <property type="evidence" value="ECO:0007669"/>
    <property type="project" value="UniProtKB-KW"/>
</dbReference>
<dbReference type="InterPro" id="IPR001845">
    <property type="entry name" value="HTH_ArsR_DNA-bd_dom"/>
</dbReference>
<dbReference type="InterPro" id="IPR036388">
    <property type="entry name" value="WH-like_DNA-bd_sf"/>
</dbReference>
<sequence>MEHDTTHALFSALGESTRRGIFQRLAREGEQTVGNLTEFAGISQPAVSKHLAVLKQAGLVEGRKDGRETYYQIAPGGLSPLVDWLKVYSDFWNGRLDALSSLLDRMDS</sequence>
<dbReference type="RefSeq" id="WP_126927783.1">
    <property type="nucleotide sequence ID" value="NZ_RXLZ01000004.1"/>
</dbReference>
<dbReference type="InterPro" id="IPR036390">
    <property type="entry name" value="WH_DNA-bd_sf"/>
</dbReference>
<accession>A0A431UP24</accession>
<dbReference type="Pfam" id="PF12840">
    <property type="entry name" value="HTH_20"/>
    <property type="match status" value="1"/>
</dbReference>
<organism evidence="5 6">
    <name type="scientific">Stenotrophomonas maltophilia</name>
    <name type="common">Pseudomonas maltophilia</name>
    <name type="synonym">Xanthomonas maltophilia</name>
    <dbReference type="NCBI Taxonomy" id="40324"/>
    <lineage>
        <taxon>Bacteria</taxon>
        <taxon>Pseudomonadati</taxon>
        <taxon>Pseudomonadota</taxon>
        <taxon>Gammaproteobacteria</taxon>
        <taxon>Lysobacterales</taxon>
        <taxon>Lysobacteraceae</taxon>
        <taxon>Stenotrophomonas</taxon>
        <taxon>Stenotrophomonas maltophilia group</taxon>
    </lineage>
</organism>
<evidence type="ECO:0000313" key="5">
    <source>
        <dbReference type="EMBL" id="RTQ91726.1"/>
    </source>
</evidence>
<dbReference type="NCBIfam" id="NF033788">
    <property type="entry name" value="HTH_metalloreg"/>
    <property type="match status" value="1"/>
</dbReference>
<dbReference type="Gene3D" id="1.10.10.10">
    <property type="entry name" value="Winged helix-like DNA-binding domain superfamily/Winged helix DNA-binding domain"/>
    <property type="match status" value="1"/>
</dbReference>
<proteinExistence type="predicted"/>
<dbReference type="CDD" id="cd00090">
    <property type="entry name" value="HTH_ARSR"/>
    <property type="match status" value="1"/>
</dbReference>
<gene>
    <name evidence="5" type="ORF">EKL94_02030</name>
</gene>
<feature type="domain" description="HTH arsR-type" evidence="4">
    <location>
        <begin position="1"/>
        <end position="93"/>
    </location>
</feature>
<dbReference type="PANTHER" id="PTHR33154:SF33">
    <property type="entry name" value="TRANSCRIPTIONAL REPRESSOR SDPR"/>
    <property type="match status" value="1"/>
</dbReference>
<dbReference type="EMBL" id="RXLZ01000004">
    <property type="protein sequence ID" value="RTQ91726.1"/>
    <property type="molecule type" value="Genomic_DNA"/>
</dbReference>
<keyword evidence="3" id="KW-0804">Transcription</keyword>
<dbReference type="GO" id="GO:0003700">
    <property type="term" value="F:DNA-binding transcription factor activity"/>
    <property type="evidence" value="ECO:0007669"/>
    <property type="project" value="InterPro"/>
</dbReference>
<evidence type="ECO:0000313" key="6">
    <source>
        <dbReference type="Proteomes" id="UP000271705"/>
    </source>
</evidence>
<dbReference type="SMART" id="SM00418">
    <property type="entry name" value="HTH_ARSR"/>
    <property type="match status" value="1"/>
</dbReference>
<evidence type="ECO:0000256" key="3">
    <source>
        <dbReference type="ARBA" id="ARBA00023163"/>
    </source>
</evidence>
<keyword evidence="2" id="KW-0238">DNA-binding</keyword>
<protein>
    <submittedName>
        <fullName evidence="5">Transcriptional regulator</fullName>
    </submittedName>
</protein>
<name>A0A431UP24_STEMA</name>